<proteinExistence type="predicted"/>
<dbReference type="EMBL" id="JH993165">
    <property type="protein sequence ID" value="EKX32909.1"/>
    <property type="molecule type" value="Genomic_DNA"/>
</dbReference>
<dbReference type="Proteomes" id="UP000011087">
    <property type="component" value="Unassembled WGS sequence"/>
</dbReference>
<protein>
    <submittedName>
        <fullName evidence="1 2">Uncharacterized protein</fullName>
    </submittedName>
</protein>
<dbReference type="GeneID" id="17289636"/>
<gene>
    <name evidence="1" type="ORF">GUITHDRAFT_148290</name>
</gene>
<evidence type="ECO:0000313" key="1">
    <source>
        <dbReference type="EMBL" id="EKX32909.1"/>
    </source>
</evidence>
<accession>L1IAI1</accession>
<dbReference type="KEGG" id="gtt:GUITHDRAFT_148290"/>
<dbReference type="AlphaFoldDB" id="L1IAI1"/>
<dbReference type="RefSeq" id="XP_005819889.1">
    <property type="nucleotide sequence ID" value="XM_005819832.1"/>
</dbReference>
<keyword evidence="3" id="KW-1185">Reference proteome</keyword>
<sequence length="236" mass="28079">MAVSAKFKQSLYALTYVVDRQQIDEDINFSTKNQWTRISFEENCQSILDQWNKLPQDKRAQHWSLLRVQKYDFQRVKLWLKQSKIPSPACIKILNIIGHSDSKPMHFQLDRFATKVFANIQSAIPSKPNNVKTLLCSLAIIKNATARYRGCLYNKKRLSRTQWKQFVDAIDITYQWATQLRQVNHSMTNKFLKILLLSPRHHMRKIRNNYKYMCPWHTTVSDELLEKCNFLYSQFE</sequence>
<reference evidence="3" key="2">
    <citation type="submission" date="2012-11" db="EMBL/GenBank/DDBJ databases">
        <authorList>
            <person name="Kuo A."/>
            <person name="Curtis B.A."/>
            <person name="Tanifuji G."/>
            <person name="Burki F."/>
            <person name="Gruber A."/>
            <person name="Irimia M."/>
            <person name="Maruyama S."/>
            <person name="Arias M.C."/>
            <person name="Ball S.G."/>
            <person name="Gile G.H."/>
            <person name="Hirakawa Y."/>
            <person name="Hopkins J.F."/>
            <person name="Rensing S.A."/>
            <person name="Schmutz J."/>
            <person name="Symeonidi A."/>
            <person name="Elias M."/>
            <person name="Eveleigh R.J."/>
            <person name="Herman E.K."/>
            <person name="Klute M.J."/>
            <person name="Nakayama T."/>
            <person name="Obornik M."/>
            <person name="Reyes-Prieto A."/>
            <person name="Armbrust E.V."/>
            <person name="Aves S.J."/>
            <person name="Beiko R.G."/>
            <person name="Coutinho P."/>
            <person name="Dacks J.B."/>
            <person name="Durnford D.G."/>
            <person name="Fast N.M."/>
            <person name="Green B.R."/>
            <person name="Grisdale C."/>
            <person name="Hempe F."/>
            <person name="Henrissat B."/>
            <person name="Hoppner M.P."/>
            <person name="Ishida K.-I."/>
            <person name="Kim E."/>
            <person name="Koreny L."/>
            <person name="Kroth P.G."/>
            <person name="Liu Y."/>
            <person name="Malik S.-B."/>
            <person name="Maier U.G."/>
            <person name="McRose D."/>
            <person name="Mock T."/>
            <person name="Neilson J.A."/>
            <person name="Onodera N.T."/>
            <person name="Poole A.M."/>
            <person name="Pritham E.J."/>
            <person name="Richards T.A."/>
            <person name="Rocap G."/>
            <person name="Roy S.W."/>
            <person name="Sarai C."/>
            <person name="Schaack S."/>
            <person name="Shirato S."/>
            <person name="Slamovits C.H."/>
            <person name="Spencer D.F."/>
            <person name="Suzuki S."/>
            <person name="Worden A.Z."/>
            <person name="Zauner S."/>
            <person name="Barry K."/>
            <person name="Bell C."/>
            <person name="Bharti A.K."/>
            <person name="Crow J.A."/>
            <person name="Grimwood J."/>
            <person name="Kramer R."/>
            <person name="Lindquist E."/>
            <person name="Lucas S."/>
            <person name="Salamov A."/>
            <person name="McFadden G.I."/>
            <person name="Lane C.E."/>
            <person name="Keeling P.J."/>
            <person name="Gray M.W."/>
            <person name="Grigoriev I.V."/>
            <person name="Archibald J.M."/>
        </authorList>
    </citation>
    <scope>NUCLEOTIDE SEQUENCE</scope>
    <source>
        <strain evidence="3">CCMP2712</strain>
    </source>
</reference>
<dbReference type="EnsemblProtists" id="EKX32909">
    <property type="protein sequence ID" value="EKX32909"/>
    <property type="gene ID" value="GUITHDRAFT_148290"/>
</dbReference>
<evidence type="ECO:0000313" key="3">
    <source>
        <dbReference type="Proteomes" id="UP000011087"/>
    </source>
</evidence>
<name>L1IAI1_GUITC</name>
<evidence type="ECO:0000313" key="2">
    <source>
        <dbReference type="EnsemblProtists" id="EKX32909"/>
    </source>
</evidence>
<reference evidence="1 3" key="1">
    <citation type="journal article" date="2012" name="Nature">
        <title>Algal genomes reveal evolutionary mosaicism and the fate of nucleomorphs.</title>
        <authorList>
            <consortium name="DOE Joint Genome Institute"/>
            <person name="Curtis B.A."/>
            <person name="Tanifuji G."/>
            <person name="Burki F."/>
            <person name="Gruber A."/>
            <person name="Irimia M."/>
            <person name="Maruyama S."/>
            <person name="Arias M.C."/>
            <person name="Ball S.G."/>
            <person name="Gile G.H."/>
            <person name="Hirakawa Y."/>
            <person name="Hopkins J.F."/>
            <person name="Kuo A."/>
            <person name="Rensing S.A."/>
            <person name="Schmutz J."/>
            <person name="Symeonidi A."/>
            <person name="Elias M."/>
            <person name="Eveleigh R.J."/>
            <person name="Herman E.K."/>
            <person name="Klute M.J."/>
            <person name="Nakayama T."/>
            <person name="Obornik M."/>
            <person name="Reyes-Prieto A."/>
            <person name="Armbrust E.V."/>
            <person name="Aves S.J."/>
            <person name="Beiko R.G."/>
            <person name="Coutinho P."/>
            <person name="Dacks J.B."/>
            <person name="Durnford D.G."/>
            <person name="Fast N.M."/>
            <person name="Green B.R."/>
            <person name="Grisdale C.J."/>
            <person name="Hempel F."/>
            <person name="Henrissat B."/>
            <person name="Hoppner M.P."/>
            <person name="Ishida K."/>
            <person name="Kim E."/>
            <person name="Koreny L."/>
            <person name="Kroth P.G."/>
            <person name="Liu Y."/>
            <person name="Malik S.B."/>
            <person name="Maier U.G."/>
            <person name="McRose D."/>
            <person name="Mock T."/>
            <person name="Neilson J.A."/>
            <person name="Onodera N.T."/>
            <person name="Poole A.M."/>
            <person name="Pritham E.J."/>
            <person name="Richards T.A."/>
            <person name="Rocap G."/>
            <person name="Roy S.W."/>
            <person name="Sarai C."/>
            <person name="Schaack S."/>
            <person name="Shirato S."/>
            <person name="Slamovits C.H."/>
            <person name="Spencer D.F."/>
            <person name="Suzuki S."/>
            <person name="Worden A.Z."/>
            <person name="Zauner S."/>
            <person name="Barry K."/>
            <person name="Bell C."/>
            <person name="Bharti A.K."/>
            <person name="Crow J.A."/>
            <person name="Grimwood J."/>
            <person name="Kramer R."/>
            <person name="Lindquist E."/>
            <person name="Lucas S."/>
            <person name="Salamov A."/>
            <person name="McFadden G.I."/>
            <person name="Lane C.E."/>
            <person name="Keeling P.J."/>
            <person name="Gray M.W."/>
            <person name="Grigoriev I.V."/>
            <person name="Archibald J.M."/>
        </authorList>
    </citation>
    <scope>NUCLEOTIDE SEQUENCE</scope>
    <source>
        <strain evidence="1 3">CCMP2712</strain>
    </source>
</reference>
<organism evidence="1">
    <name type="scientific">Guillardia theta (strain CCMP2712)</name>
    <name type="common">Cryptophyte</name>
    <dbReference type="NCBI Taxonomy" id="905079"/>
    <lineage>
        <taxon>Eukaryota</taxon>
        <taxon>Cryptophyceae</taxon>
        <taxon>Pyrenomonadales</taxon>
        <taxon>Geminigeraceae</taxon>
        <taxon>Guillardia</taxon>
    </lineage>
</organism>
<dbReference type="HOGENOM" id="CLU_1177308_0_0_1"/>
<dbReference type="PaxDb" id="55529-EKX32909"/>
<reference evidence="2" key="3">
    <citation type="submission" date="2016-03" db="UniProtKB">
        <authorList>
            <consortium name="EnsemblProtists"/>
        </authorList>
    </citation>
    <scope>IDENTIFICATION</scope>
</reference>